<dbReference type="Proteomes" id="UP000324222">
    <property type="component" value="Unassembled WGS sequence"/>
</dbReference>
<dbReference type="EMBL" id="VSRR010103905">
    <property type="protein sequence ID" value="MPC95896.1"/>
    <property type="molecule type" value="Genomic_DNA"/>
</dbReference>
<sequence>MMANAAKEINEYTKRLDLINKYRVESDQSLQGRMQRVSLHSVYKRSSRFTTLISEMLGIMVQASLYYLFTKYC</sequence>
<proteinExistence type="predicted"/>
<evidence type="ECO:0000313" key="2">
    <source>
        <dbReference type="Proteomes" id="UP000324222"/>
    </source>
</evidence>
<name>A0A5B7JNK0_PORTR</name>
<dbReference type="AlphaFoldDB" id="A0A5B7JNK0"/>
<comment type="caution">
    <text evidence="1">The sequence shown here is derived from an EMBL/GenBank/DDBJ whole genome shotgun (WGS) entry which is preliminary data.</text>
</comment>
<accession>A0A5B7JNK0</accession>
<dbReference type="OrthoDB" id="27823at2759"/>
<evidence type="ECO:0000313" key="1">
    <source>
        <dbReference type="EMBL" id="MPC95896.1"/>
    </source>
</evidence>
<protein>
    <submittedName>
        <fullName evidence="1">Dynamin-binding protein</fullName>
    </submittedName>
</protein>
<keyword evidence="2" id="KW-1185">Reference proteome</keyword>
<organism evidence="1 2">
    <name type="scientific">Portunus trituberculatus</name>
    <name type="common">Swimming crab</name>
    <name type="synonym">Neptunus trituberculatus</name>
    <dbReference type="NCBI Taxonomy" id="210409"/>
    <lineage>
        <taxon>Eukaryota</taxon>
        <taxon>Metazoa</taxon>
        <taxon>Ecdysozoa</taxon>
        <taxon>Arthropoda</taxon>
        <taxon>Crustacea</taxon>
        <taxon>Multicrustacea</taxon>
        <taxon>Malacostraca</taxon>
        <taxon>Eumalacostraca</taxon>
        <taxon>Eucarida</taxon>
        <taxon>Decapoda</taxon>
        <taxon>Pleocyemata</taxon>
        <taxon>Brachyura</taxon>
        <taxon>Eubrachyura</taxon>
        <taxon>Portunoidea</taxon>
        <taxon>Portunidae</taxon>
        <taxon>Portuninae</taxon>
        <taxon>Portunus</taxon>
    </lineage>
</organism>
<gene>
    <name evidence="1" type="primary">Dnmbp_1</name>
    <name evidence="1" type="ORF">E2C01_091125</name>
</gene>
<reference evidence="1 2" key="1">
    <citation type="submission" date="2019-05" db="EMBL/GenBank/DDBJ databases">
        <title>Another draft genome of Portunus trituberculatus and its Hox gene families provides insights of decapod evolution.</title>
        <authorList>
            <person name="Jeong J.-H."/>
            <person name="Song I."/>
            <person name="Kim S."/>
            <person name="Choi T."/>
            <person name="Kim D."/>
            <person name="Ryu S."/>
            <person name="Kim W."/>
        </authorList>
    </citation>
    <scope>NUCLEOTIDE SEQUENCE [LARGE SCALE GENOMIC DNA]</scope>
    <source>
        <tissue evidence="1">Muscle</tissue>
    </source>
</reference>